<comment type="caution">
    <text evidence="9">The sequence shown here is derived from an EMBL/GenBank/DDBJ whole genome shotgun (WGS) entry which is preliminary data.</text>
</comment>
<comment type="subcellular location">
    <subcellularLocation>
        <location evidence="1">Membrane</location>
        <topology evidence="1">Single-pass membrane protein</topology>
    </subcellularLocation>
</comment>
<dbReference type="InterPro" id="IPR058625">
    <property type="entry name" value="MdtA-like_BSH"/>
</dbReference>
<organism evidence="9 10">
    <name type="scientific">Chitinophaga nivalis</name>
    <dbReference type="NCBI Taxonomy" id="2991709"/>
    <lineage>
        <taxon>Bacteria</taxon>
        <taxon>Pseudomonadati</taxon>
        <taxon>Bacteroidota</taxon>
        <taxon>Chitinophagia</taxon>
        <taxon>Chitinophagales</taxon>
        <taxon>Chitinophagaceae</taxon>
        <taxon>Chitinophaga</taxon>
    </lineage>
</organism>
<evidence type="ECO:0000259" key="8">
    <source>
        <dbReference type="Pfam" id="PF25954"/>
    </source>
</evidence>
<evidence type="ECO:0000256" key="3">
    <source>
        <dbReference type="ARBA" id="ARBA00022989"/>
    </source>
</evidence>
<feature type="domain" description="CusB-like beta-barrel" evidence="8">
    <location>
        <begin position="257"/>
        <end position="299"/>
    </location>
</feature>
<dbReference type="Pfam" id="PF25954">
    <property type="entry name" value="Beta-barrel_RND_2"/>
    <property type="match status" value="1"/>
</dbReference>
<evidence type="ECO:0000313" key="9">
    <source>
        <dbReference type="EMBL" id="MCW3483646.1"/>
    </source>
</evidence>
<dbReference type="SUPFAM" id="SSF111369">
    <property type="entry name" value="HlyD-like secretion proteins"/>
    <property type="match status" value="3"/>
</dbReference>
<evidence type="ECO:0000313" key="10">
    <source>
        <dbReference type="Proteomes" id="UP001207742"/>
    </source>
</evidence>
<keyword evidence="4 6" id="KW-0472">Membrane</keyword>
<dbReference type="Gene3D" id="2.40.50.100">
    <property type="match status" value="1"/>
</dbReference>
<dbReference type="Gene3D" id="2.40.30.170">
    <property type="match status" value="1"/>
</dbReference>
<accession>A0ABT3II64</accession>
<dbReference type="Pfam" id="PF25917">
    <property type="entry name" value="BSH_RND"/>
    <property type="match status" value="1"/>
</dbReference>
<dbReference type="PANTHER" id="PTHR30386:SF26">
    <property type="entry name" value="TRANSPORT PROTEIN COMB"/>
    <property type="match status" value="1"/>
</dbReference>
<feature type="transmembrane region" description="Helical" evidence="6">
    <location>
        <begin position="12"/>
        <end position="31"/>
    </location>
</feature>
<evidence type="ECO:0000256" key="2">
    <source>
        <dbReference type="ARBA" id="ARBA00022692"/>
    </source>
</evidence>
<reference evidence="9 10" key="1">
    <citation type="submission" date="2022-10" db="EMBL/GenBank/DDBJ databases">
        <title>Chitinophaga nivalis PC15 sp. nov., isolated from Pyeongchang county, South Korea.</title>
        <authorList>
            <person name="Trinh H.N."/>
        </authorList>
    </citation>
    <scope>NUCLEOTIDE SEQUENCE [LARGE SCALE GENOMIC DNA]</scope>
    <source>
        <strain evidence="9 10">PC14</strain>
    </source>
</reference>
<feature type="domain" description="Multidrug resistance protein MdtA-like barrel-sandwich hybrid" evidence="7">
    <location>
        <begin position="57"/>
        <end position="250"/>
    </location>
</feature>
<gene>
    <name evidence="9" type="ORF">OL497_07060</name>
</gene>
<evidence type="ECO:0000256" key="6">
    <source>
        <dbReference type="SAM" id="Phobius"/>
    </source>
</evidence>
<keyword evidence="2 6" id="KW-0812">Transmembrane</keyword>
<dbReference type="EMBL" id="JAPDNS010000001">
    <property type="protein sequence ID" value="MCW3483646.1"/>
    <property type="molecule type" value="Genomic_DNA"/>
</dbReference>
<dbReference type="InterPro" id="IPR050739">
    <property type="entry name" value="MFP"/>
</dbReference>
<keyword evidence="10" id="KW-1185">Reference proteome</keyword>
<dbReference type="RefSeq" id="WP_264729166.1">
    <property type="nucleotide sequence ID" value="NZ_JAPDNR010000001.1"/>
</dbReference>
<protein>
    <submittedName>
        <fullName evidence="9">HlyD family secretion protein</fullName>
    </submittedName>
</protein>
<feature type="coiled-coil region" evidence="5">
    <location>
        <begin position="122"/>
        <end position="149"/>
    </location>
</feature>
<evidence type="ECO:0000256" key="5">
    <source>
        <dbReference type="SAM" id="Coils"/>
    </source>
</evidence>
<keyword evidence="3 6" id="KW-1133">Transmembrane helix</keyword>
<evidence type="ECO:0000259" key="7">
    <source>
        <dbReference type="Pfam" id="PF25917"/>
    </source>
</evidence>
<dbReference type="PANTHER" id="PTHR30386">
    <property type="entry name" value="MEMBRANE FUSION SUBUNIT OF EMRAB-TOLC MULTIDRUG EFFLUX PUMP"/>
    <property type="match status" value="1"/>
</dbReference>
<name>A0ABT3II64_9BACT</name>
<dbReference type="Proteomes" id="UP001207742">
    <property type="component" value="Unassembled WGS sequence"/>
</dbReference>
<sequence>MNNKNLNKTDKVILGTTRGVAIAALCGLALWGGKVIWDMLRYEQTNDAQVEAYVNPVNVKVGGYIKKIYFQENQLVNPGDTLLLIENNEYDLSLHASRAALEHARAQLAILGANEATLLNNAAVSQSQIDAAKAKLVRQQQEYTRYQNLLKEESTTQQQFDNVKAALDIAEAEYQSVLHTHKTSLSKVNDVKVQRAAVDADIKRQEYLLERNALDMGYTVVTAPYKGRIGRKNIQEGQLVQAGQTMTFIINEAAGKWIIANFRETQVSGFAPGQKAIIQVDAFPDMHFNGEIESISPATGSRFSLVPPDNSTGNFVKIIQRVPVKIRLTDGYDKLAVLLAGMNANVSINK</sequence>
<dbReference type="InterPro" id="IPR058792">
    <property type="entry name" value="Beta-barrel_RND_2"/>
</dbReference>
<keyword evidence="5" id="KW-0175">Coiled coil</keyword>
<proteinExistence type="predicted"/>
<evidence type="ECO:0000256" key="4">
    <source>
        <dbReference type="ARBA" id="ARBA00023136"/>
    </source>
</evidence>
<evidence type="ECO:0000256" key="1">
    <source>
        <dbReference type="ARBA" id="ARBA00004167"/>
    </source>
</evidence>
<dbReference type="Gene3D" id="1.10.287.470">
    <property type="entry name" value="Helix hairpin bin"/>
    <property type="match status" value="1"/>
</dbReference>